<dbReference type="EMBL" id="WTYE01000001">
    <property type="protein sequence ID" value="MXP31735.1"/>
    <property type="molecule type" value="Genomic_DNA"/>
</dbReference>
<proteinExistence type="predicted"/>
<dbReference type="InterPro" id="IPR016181">
    <property type="entry name" value="Acyl_CoA_acyltransferase"/>
</dbReference>
<dbReference type="Proteomes" id="UP000446786">
    <property type="component" value="Unassembled WGS sequence"/>
</dbReference>
<dbReference type="Pfam" id="PF13527">
    <property type="entry name" value="Acetyltransf_9"/>
    <property type="match status" value="1"/>
</dbReference>
<organism evidence="2 3">
    <name type="scientific">Parerythrobacter jejuensis</name>
    <dbReference type="NCBI Taxonomy" id="795812"/>
    <lineage>
        <taxon>Bacteria</taxon>
        <taxon>Pseudomonadati</taxon>
        <taxon>Pseudomonadota</taxon>
        <taxon>Alphaproteobacteria</taxon>
        <taxon>Sphingomonadales</taxon>
        <taxon>Erythrobacteraceae</taxon>
        <taxon>Parerythrobacter</taxon>
    </lineage>
</organism>
<evidence type="ECO:0000313" key="2">
    <source>
        <dbReference type="EMBL" id="MXP31735.1"/>
    </source>
</evidence>
<dbReference type="GO" id="GO:0016747">
    <property type="term" value="F:acyltransferase activity, transferring groups other than amino-acyl groups"/>
    <property type="evidence" value="ECO:0007669"/>
    <property type="project" value="InterPro"/>
</dbReference>
<dbReference type="AlphaFoldDB" id="A0A845AS19"/>
<protein>
    <submittedName>
        <fullName evidence="2">GNAT family N-acetyltransferase</fullName>
    </submittedName>
</protein>
<reference evidence="2 3" key="1">
    <citation type="submission" date="2019-12" db="EMBL/GenBank/DDBJ databases">
        <title>Genomic-based taxomic classification of the family Erythrobacteraceae.</title>
        <authorList>
            <person name="Xu L."/>
        </authorList>
    </citation>
    <scope>NUCLEOTIDE SEQUENCE [LARGE SCALE GENOMIC DNA]</scope>
    <source>
        <strain evidence="2 3">JCM 16677</strain>
    </source>
</reference>
<keyword evidence="3" id="KW-1185">Reference proteome</keyword>
<dbReference type="InterPro" id="IPR000182">
    <property type="entry name" value="GNAT_dom"/>
</dbReference>
<dbReference type="Gene3D" id="3.40.630.30">
    <property type="match status" value="1"/>
</dbReference>
<dbReference type="OrthoDB" id="9815099at2"/>
<comment type="caution">
    <text evidence="2">The sequence shown here is derived from an EMBL/GenBank/DDBJ whole genome shotgun (WGS) entry which is preliminary data.</text>
</comment>
<keyword evidence="2" id="KW-0808">Transferase</keyword>
<evidence type="ECO:0000313" key="3">
    <source>
        <dbReference type="Proteomes" id="UP000446786"/>
    </source>
</evidence>
<name>A0A845AS19_9SPHN</name>
<dbReference type="SUPFAM" id="SSF55729">
    <property type="entry name" value="Acyl-CoA N-acyltransferases (Nat)"/>
    <property type="match status" value="1"/>
</dbReference>
<accession>A0A845AS19</accession>
<dbReference type="CDD" id="cd04301">
    <property type="entry name" value="NAT_SF"/>
    <property type="match status" value="1"/>
</dbReference>
<feature type="domain" description="N-acetyltransferase" evidence="1">
    <location>
        <begin position="2"/>
        <end position="159"/>
    </location>
</feature>
<dbReference type="PROSITE" id="PS51186">
    <property type="entry name" value="GNAT"/>
    <property type="match status" value="1"/>
</dbReference>
<dbReference type="RefSeq" id="WP_160779149.1">
    <property type="nucleotide sequence ID" value="NZ_BAAAZF010000001.1"/>
</dbReference>
<gene>
    <name evidence="2" type="ORF">GRI94_07855</name>
</gene>
<sequence length="173" mass="18674">MATIIPLDAVDPALIEQLLDAAFGEDRRARTAYRIRENCHWLEGLSFAVLDDEDFLAGTIQLWPVALATPDGRGHPLIMVGPVAVLPDLQNEGYGKALMGAALGAVEAMAGDGNAPLPQVMIGDPDYYGRWGFNADHTGNWHCPGPFEQDRLLLRCENPGILPDEGMLGPWAG</sequence>
<evidence type="ECO:0000259" key="1">
    <source>
        <dbReference type="PROSITE" id="PS51186"/>
    </source>
</evidence>